<comment type="caution">
    <text evidence="3">The sequence shown here is derived from an EMBL/GenBank/DDBJ whole genome shotgun (WGS) entry which is preliminary data.</text>
</comment>
<dbReference type="GO" id="GO:0005737">
    <property type="term" value="C:cytoplasm"/>
    <property type="evidence" value="ECO:0007669"/>
    <property type="project" value="TreeGrafter"/>
</dbReference>
<dbReference type="OrthoDB" id="660555at2759"/>
<dbReference type="SMART" id="SM00364">
    <property type="entry name" value="LRR_BAC"/>
    <property type="match status" value="4"/>
</dbReference>
<dbReference type="InterPro" id="IPR001611">
    <property type="entry name" value="Leu-rich_rpt"/>
</dbReference>
<sequence length="261" mass="30335">MFQNQIEYIPEGIFANLRFLTTLNLNNNRLAKLPKDICNLRSIEILSLDNNQLRFLPIEICALGRLKVLKISKNRLERLPLEFGFLSQLEELHVPLNKLRELPESIGKCYKLKVLDVAANDLRIFPTETEELPLVELHCEENPLLSHLPVHSIQEEEILSLKELTARYIMTQLKDRFSPLRAQLRHYPELKQMLAQSSTCAVCSEPFLNTWLECVHFIKPRKLKLKNSSVGHSQEIPIRALLCSYKCFNQKNHEYYGVAFP</sequence>
<dbReference type="InterPro" id="IPR003591">
    <property type="entry name" value="Leu-rich_rpt_typical-subtyp"/>
</dbReference>
<reference evidence="3" key="1">
    <citation type="submission" date="2020-06" db="EMBL/GenBank/DDBJ databases">
        <title>Draft genome of Bugula neritina, a colonial animal packing powerful symbionts and potential medicines.</title>
        <authorList>
            <person name="Rayko M."/>
        </authorList>
    </citation>
    <scope>NUCLEOTIDE SEQUENCE [LARGE SCALE GENOMIC DNA]</scope>
    <source>
        <strain evidence="3">Kwan_BN1</strain>
    </source>
</reference>
<keyword evidence="2" id="KW-0677">Repeat</keyword>
<gene>
    <name evidence="3" type="ORF">EB796_001647</name>
</gene>
<evidence type="ECO:0000313" key="4">
    <source>
        <dbReference type="Proteomes" id="UP000593567"/>
    </source>
</evidence>
<evidence type="ECO:0000313" key="3">
    <source>
        <dbReference type="EMBL" id="KAF6040040.1"/>
    </source>
</evidence>
<evidence type="ECO:0000256" key="1">
    <source>
        <dbReference type="ARBA" id="ARBA00022614"/>
    </source>
</evidence>
<evidence type="ECO:0000256" key="2">
    <source>
        <dbReference type="ARBA" id="ARBA00022737"/>
    </source>
</evidence>
<dbReference type="PANTHER" id="PTHR48051:SF1">
    <property type="entry name" value="RAS SUPPRESSOR PROTEIN 1"/>
    <property type="match status" value="1"/>
</dbReference>
<name>A0A7J7KPC0_BUGNE</name>
<dbReference type="Pfam" id="PF13855">
    <property type="entry name" value="LRR_8"/>
    <property type="match status" value="1"/>
</dbReference>
<dbReference type="SUPFAM" id="SSF52058">
    <property type="entry name" value="L domain-like"/>
    <property type="match status" value="1"/>
</dbReference>
<dbReference type="InterPro" id="IPR050216">
    <property type="entry name" value="LRR_domain-containing"/>
</dbReference>
<dbReference type="SMART" id="SM00369">
    <property type="entry name" value="LRR_TYP"/>
    <property type="match status" value="4"/>
</dbReference>
<dbReference type="InterPro" id="IPR032675">
    <property type="entry name" value="LRR_dom_sf"/>
</dbReference>
<keyword evidence="1" id="KW-0433">Leucine-rich repeat</keyword>
<dbReference type="Gene3D" id="3.80.10.10">
    <property type="entry name" value="Ribonuclease Inhibitor"/>
    <property type="match status" value="1"/>
</dbReference>
<dbReference type="PROSITE" id="PS51450">
    <property type="entry name" value="LRR"/>
    <property type="match status" value="1"/>
</dbReference>
<accession>A0A7J7KPC0</accession>
<proteinExistence type="predicted"/>
<dbReference type="PANTHER" id="PTHR48051">
    <property type="match status" value="1"/>
</dbReference>
<dbReference type="Proteomes" id="UP000593567">
    <property type="component" value="Unassembled WGS sequence"/>
</dbReference>
<keyword evidence="4" id="KW-1185">Reference proteome</keyword>
<organism evidence="3 4">
    <name type="scientific">Bugula neritina</name>
    <name type="common">Brown bryozoan</name>
    <name type="synonym">Sertularia neritina</name>
    <dbReference type="NCBI Taxonomy" id="10212"/>
    <lineage>
        <taxon>Eukaryota</taxon>
        <taxon>Metazoa</taxon>
        <taxon>Spiralia</taxon>
        <taxon>Lophotrochozoa</taxon>
        <taxon>Bryozoa</taxon>
        <taxon>Gymnolaemata</taxon>
        <taxon>Cheilostomatida</taxon>
        <taxon>Flustrina</taxon>
        <taxon>Buguloidea</taxon>
        <taxon>Bugulidae</taxon>
        <taxon>Bugula</taxon>
    </lineage>
</organism>
<dbReference type="AlphaFoldDB" id="A0A7J7KPC0"/>
<dbReference type="EMBL" id="VXIV02000186">
    <property type="protein sequence ID" value="KAF6040040.1"/>
    <property type="molecule type" value="Genomic_DNA"/>
</dbReference>
<protein>
    <submittedName>
        <fullName evidence="3">LRRC69</fullName>
    </submittedName>
</protein>